<feature type="compositionally biased region" description="Basic and acidic residues" evidence="3">
    <location>
        <begin position="1"/>
        <end position="11"/>
    </location>
</feature>
<sequence>MSERSEPRLENAADDGFNHVDYIGGRDGRAIQASSDSSSVVAELAKQKEKFESVQADAVNAKEQLELAQAALERLQKESQSAQKAAQEAQCAYTEALAHADPSNAVSMKRVEEAEAEVAKLNKELSEVREEAFSVNDDVSRRLETERQKSTEHEAKLEQMQLKLQAAEQAGSKTSEVLRSANAELTAAKKEASTALAELATATEQLETAKNELQAAKGDLATAKEEAAAAADALAAAKTELASAQEQAAALTASVSEKEAQIKTLQTELAQVQEEHEDTKAGLECTKKDSSAALEVANVEKHAAKQEQLSQAKAAALDASQVLEALRAQAGNEIAGNKKTIEELQETVKRHEAMLASKDEEVEAEKSRANLAESIAQTRQGEVEVAQKLADKAKAALSSVRQELTAECSAAKAQVEEQHFWRQHRSIRSLFEFEGMLVPAPLSSPSAEVLRALLNGSTSSGVVGRGNSSQVHACQADPYYVIKTVKQEEITAWKRELGRLRRLPALSVRSTVFVTNGPRALLPRLWPVPRGALRPQDVVRLNFDISAVLEMLHRAQNSARGCTCWHIMIRSSPACFVLIDYAGCSGDSVLLDQANVYIQLTVERNLAIEAEENAEKFRLEAQSARTAEQHARMAEQDAKTALLKLRKAAGLGSPTGSPIGSPRGLPVGGAGDDPQLAELRKQLGAEKEESKKAKEELAKLRALYEPSSQQGDSPKAVKDEILPTEVVEEETALPGAVN</sequence>
<feature type="region of interest" description="Disordered" evidence="3">
    <location>
        <begin position="1"/>
        <end position="20"/>
    </location>
</feature>
<evidence type="ECO:0000256" key="1">
    <source>
        <dbReference type="ARBA" id="ARBA00023054"/>
    </source>
</evidence>
<feature type="coiled-coil region" evidence="2">
    <location>
        <begin position="44"/>
        <end position="282"/>
    </location>
</feature>
<proteinExistence type="predicted"/>
<feature type="coiled-coil region" evidence="2">
    <location>
        <begin position="309"/>
        <end position="403"/>
    </location>
</feature>
<dbReference type="SUPFAM" id="SSF57997">
    <property type="entry name" value="Tropomyosin"/>
    <property type="match status" value="1"/>
</dbReference>
<reference evidence="4 5" key="1">
    <citation type="submission" date="2016-02" db="EMBL/GenBank/DDBJ databases">
        <title>Genome analysis of coral dinoflagellate symbionts highlights evolutionary adaptations to a symbiotic lifestyle.</title>
        <authorList>
            <person name="Aranda M."/>
            <person name="Li Y."/>
            <person name="Liew Y.J."/>
            <person name="Baumgarten S."/>
            <person name="Simakov O."/>
            <person name="Wilson M."/>
            <person name="Piel J."/>
            <person name="Ashoor H."/>
            <person name="Bougouffa S."/>
            <person name="Bajic V.B."/>
            <person name="Ryu T."/>
            <person name="Ravasi T."/>
            <person name="Bayer T."/>
            <person name="Micklem G."/>
            <person name="Kim H."/>
            <person name="Bhak J."/>
            <person name="Lajeunesse T.C."/>
            <person name="Voolstra C.R."/>
        </authorList>
    </citation>
    <scope>NUCLEOTIDE SEQUENCE [LARGE SCALE GENOMIC DNA]</scope>
    <source>
        <strain evidence="4 5">CCMP2467</strain>
    </source>
</reference>
<dbReference type="Proteomes" id="UP000186817">
    <property type="component" value="Unassembled WGS sequence"/>
</dbReference>
<dbReference type="AlphaFoldDB" id="A0A1Q9EU62"/>
<dbReference type="OrthoDB" id="447604at2759"/>
<accession>A0A1Q9EU62</accession>
<evidence type="ECO:0000256" key="2">
    <source>
        <dbReference type="SAM" id="Coils"/>
    </source>
</evidence>
<protein>
    <submittedName>
        <fullName evidence="4">Uncharacterized protein</fullName>
    </submittedName>
</protein>
<evidence type="ECO:0000313" key="5">
    <source>
        <dbReference type="Proteomes" id="UP000186817"/>
    </source>
</evidence>
<dbReference type="EMBL" id="LSRX01000068">
    <property type="protein sequence ID" value="OLQ10965.1"/>
    <property type="molecule type" value="Genomic_DNA"/>
</dbReference>
<evidence type="ECO:0000256" key="3">
    <source>
        <dbReference type="SAM" id="MobiDB-lite"/>
    </source>
</evidence>
<gene>
    <name evidence="4" type="ORF">AK812_SmicGene5278</name>
</gene>
<feature type="region of interest" description="Disordered" evidence="3">
    <location>
        <begin position="702"/>
        <end position="738"/>
    </location>
</feature>
<dbReference type="PANTHER" id="PTHR23160:SF19">
    <property type="entry name" value="MYOSIN HEAVY CHAIN-RELATED PROTEIN"/>
    <property type="match status" value="1"/>
</dbReference>
<name>A0A1Q9EU62_SYMMI</name>
<comment type="caution">
    <text evidence="4">The sequence shown here is derived from an EMBL/GenBank/DDBJ whole genome shotgun (WGS) entry which is preliminary data.</text>
</comment>
<evidence type="ECO:0000313" key="4">
    <source>
        <dbReference type="EMBL" id="OLQ10965.1"/>
    </source>
</evidence>
<feature type="region of interest" description="Disordered" evidence="3">
    <location>
        <begin position="652"/>
        <end position="674"/>
    </location>
</feature>
<dbReference type="PANTHER" id="PTHR23160">
    <property type="entry name" value="SYNAPTONEMAL COMPLEX PROTEIN-RELATED"/>
    <property type="match status" value="1"/>
</dbReference>
<organism evidence="4 5">
    <name type="scientific">Symbiodinium microadriaticum</name>
    <name type="common">Dinoflagellate</name>
    <name type="synonym">Zooxanthella microadriatica</name>
    <dbReference type="NCBI Taxonomy" id="2951"/>
    <lineage>
        <taxon>Eukaryota</taxon>
        <taxon>Sar</taxon>
        <taxon>Alveolata</taxon>
        <taxon>Dinophyceae</taxon>
        <taxon>Suessiales</taxon>
        <taxon>Symbiodiniaceae</taxon>
        <taxon>Symbiodinium</taxon>
    </lineage>
</organism>
<keyword evidence="1 2" id="KW-0175">Coiled coil</keyword>
<keyword evidence="5" id="KW-1185">Reference proteome</keyword>